<feature type="region of interest" description="Disordered" evidence="1">
    <location>
        <begin position="657"/>
        <end position="703"/>
    </location>
</feature>
<dbReference type="GO" id="GO:0003916">
    <property type="term" value="F:DNA topoisomerase activity"/>
    <property type="evidence" value="ECO:0007669"/>
    <property type="project" value="InterPro"/>
</dbReference>
<dbReference type="RefSeq" id="WP_069207643.1">
    <property type="nucleotide sequence ID" value="NZ_CP014169.1"/>
</dbReference>
<dbReference type="GO" id="GO:0005694">
    <property type="term" value="C:chromosome"/>
    <property type="evidence" value="ECO:0007669"/>
    <property type="project" value="InterPro"/>
</dbReference>
<feature type="compositionally biased region" description="Polar residues" evidence="1">
    <location>
        <begin position="679"/>
        <end position="692"/>
    </location>
</feature>
<dbReference type="Gene3D" id="1.10.510.10">
    <property type="entry name" value="Transferase(Phosphotransferase) domain 1"/>
    <property type="match status" value="1"/>
</dbReference>
<protein>
    <recommendedName>
        <fullName evidence="3">Protein kinase domain-containing protein</fullName>
    </recommendedName>
</protein>
<accession>A0A1B3ZI32</accession>
<gene>
    <name evidence="4" type="ORF">AWL63_23095</name>
</gene>
<dbReference type="GO" id="GO:0003677">
    <property type="term" value="F:DNA binding"/>
    <property type="evidence" value="ECO:0007669"/>
    <property type="project" value="InterPro"/>
</dbReference>
<evidence type="ECO:0000313" key="5">
    <source>
        <dbReference type="Proteomes" id="UP000094256"/>
    </source>
</evidence>
<sequence>MTHPPIKIDGRPFALGKRIGKGGEGEVFAVENKPDSAVKIYKDELRAKREPKVRAMVLADLADTTKLVAFPAAIATDGRGGFLGFLMRLVSGYRPIHELYGPKSRKAHFPEADYRFLVRAALNVSNAVVKVHQSGCVIGDFNHSGVLVSNKATVSLIDADSFQYSKDGKLFPCVVGVPDFTPPELHGADLSTVRRTEVHDNFGLAVAIFHLLAMGKHPYAGRFAGGDLSMSNAIAQHRFAFSQVRVSETRTTPPPGSVSLKDFPPQIAAAFEAAFGRNPAARPSAVTWATLMKELEQALSHCGKVRTHYYPSAASSCLWCRVAGQSGVDMFPDLLGPAPQIAPGGPFDIERIAAQFAAIKLPDPTMLLPTWSGQISAASEAVAAANRARMGHRALGAAAMIAAIGGFLAAANFAIVWIGIGIFGLIRFFGGSVEQAPFKAAYSDADNRVRSLQQGFVDRLGLSELVTVKADVEAWIRSYRDLDRDLAQNIQKLKASRESRKREEYLDRFLIRRARIAGIGPAKTATLASYGIETAADIKSNAVRAVPGFGEAMTAKLLTWRKAHEDRFTYNSTPDASDVQAENAVRANWATKRANLQTKIRSALTALQTGPQQVAIRARNGDPALMDALAKRAQAAHDLKVLGMTVPTAVPFTIQTRQAPSPVQSPGASPRSAPVGSASAPSCPQCGSSMQRRTARKGQRAGKQFWGCTRYPTCRGTRN</sequence>
<feature type="domain" description="Protein kinase" evidence="3">
    <location>
        <begin position="13"/>
        <end position="295"/>
    </location>
</feature>
<keyword evidence="2" id="KW-0812">Transmembrane</keyword>
<dbReference type="Pfam" id="PF01396">
    <property type="entry name" value="Zn_ribbon_Top1"/>
    <property type="match status" value="1"/>
</dbReference>
<proteinExistence type="predicted"/>
<evidence type="ECO:0000259" key="3">
    <source>
        <dbReference type="PROSITE" id="PS50011"/>
    </source>
</evidence>
<dbReference type="KEGG" id="span:AWL63_23095"/>
<keyword evidence="2" id="KW-1133">Transmembrane helix</keyword>
<evidence type="ECO:0000313" key="4">
    <source>
        <dbReference type="EMBL" id="AOH87073.1"/>
    </source>
</evidence>
<organism evidence="4 5">
    <name type="scientific">Sphingomonas panacis</name>
    <dbReference type="NCBI Taxonomy" id="1560345"/>
    <lineage>
        <taxon>Bacteria</taxon>
        <taxon>Pseudomonadati</taxon>
        <taxon>Pseudomonadota</taxon>
        <taxon>Alphaproteobacteria</taxon>
        <taxon>Sphingomonadales</taxon>
        <taxon>Sphingomonadaceae</taxon>
        <taxon>Sphingomonas</taxon>
    </lineage>
</organism>
<dbReference type="Proteomes" id="UP000094256">
    <property type="component" value="Plasmid unnamed"/>
</dbReference>
<dbReference type="OrthoDB" id="9805504at2"/>
<keyword evidence="4" id="KW-0614">Plasmid</keyword>
<evidence type="ECO:0000256" key="2">
    <source>
        <dbReference type="SAM" id="Phobius"/>
    </source>
</evidence>
<dbReference type="GO" id="GO:0004672">
    <property type="term" value="F:protein kinase activity"/>
    <property type="evidence" value="ECO:0007669"/>
    <property type="project" value="InterPro"/>
</dbReference>
<feature type="compositionally biased region" description="Polar residues" evidence="1">
    <location>
        <begin position="657"/>
        <end position="667"/>
    </location>
</feature>
<keyword evidence="5" id="KW-1185">Reference proteome</keyword>
<dbReference type="SMART" id="SM00220">
    <property type="entry name" value="S_TKc"/>
    <property type="match status" value="1"/>
</dbReference>
<dbReference type="GO" id="GO:0006265">
    <property type="term" value="P:DNA topological change"/>
    <property type="evidence" value="ECO:0007669"/>
    <property type="project" value="InterPro"/>
</dbReference>
<geneLocation type="plasmid" evidence="5"/>
<dbReference type="AlphaFoldDB" id="A0A1B3ZI32"/>
<dbReference type="SUPFAM" id="SSF57783">
    <property type="entry name" value="Zinc beta-ribbon"/>
    <property type="match status" value="1"/>
</dbReference>
<keyword evidence="2" id="KW-0472">Membrane</keyword>
<dbReference type="PROSITE" id="PS50011">
    <property type="entry name" value="PROTEIN_KINASE_DOM"/>
    <property type="match status" value="1"/>
</dbReference>
<reference evidence="4 5" key="1">
    <citation type="submission" date="2016-01" db="EMBL/GenBank/DDBJ databases">
        <title>Complete genome and mega plasmid sequence of Sphingomonas panacis DCY99 elicits systemic resistance in rice to Xanthomonas oryzae.</title>
        <authorList>
            <person name="Kim Y.J."/>
            <person name="Yang D.C."/>
            <person name="Sing P."/>
        </authorList>
    </citation>
    <scope>NUCLEOTIDE SEQUENCE [LARGE SCALE GENOMIC DNA]</scope>
    <source>
        <strain evidence="4 5">DCY99</strain>
        <plasmid evidence="5">Plasmid</plasmid>
    </source>
</reference>
<dbReference type="EMBL" id="CP014169">
    <property type="protein sequence ID" value="AOH87073.1"/>
    <property type="molecule type" value="Genomic_DNA"/>
</dbReference>
<dbReference type="InterPro" id="IPR011009">
    <property type="entry name" value="Kinase-like_dom_sf"/>
</dbReference>
<dbReference type="Gene3D" id="3.30.200.20">
    <property type="entry name" value="Phosphorylase Kinase, domain 1"/>
    <property type="match status" value="1"/>
</dbReference>
<dbReference type="InterPro" id="IPR013498">
    <property type="entry name" value="Topo_IA_Znf"/>
</dbReference>
<dbReference type="Gene3D" id="3.30.65.10">
    <property type="entry name" value="Bacterial Topoisomerase I, domain 1"/>
    <property type="match status" value="1"/>
</dbReference>
<dbReference type="InterPro" id="IPR000719">
    <property type="entry name" value="Prot_kinase_dom"/>
</dbReference>
<name>A0A1B3ZI32_9SPHN</name>
<dbReference type="SUPFAM" id="SSF56112">
    <property type="entry name" value="Protein kinase-like (PK-like)"/>
    <property type="match status" value="1"/>
</dbReference>
<evidence type="ECO:0000256" key="1">
    <source>
        <dbReference type="SAM" id="MobiDB-lite"/>
    </source>
</evidence>
<feature type="transmembrane region" description="Helical" evidence="2">
    <location>
        <begin position="397"/>
        <end position="426"/>
    </location>
</feature>
<dbReference type="GO" id="GO:0005524">
    <property type="term" value="F:ATP binding"/>
    <property type="evidence" value="ECO:0007669"/>
    <property type="project" value="InterPro"/>
</dbReference>